<accession>A0ABV1BXH3</accession>
<keyword evidence="2" id="KW-1185">Reference proteome</keyword>
<evidence type="ECO:0000313" key="2">
    <source>
        <dbReference type="Proteomes" id="UP001442364"/>
    </source>
</evidence>
<dbReference type="RefSeq" id="WP_090139549.1">
    <property type="nucleotide sequence ID" value="NZ_DAWECI010000059.1"/>
</dbReference>
<name>A0ABV1BXH3_9FIRM</name>
<gene>
    <name evidence="1" type="ORF">WMO14_09155</name>
</gene>
<evidence type="ECO:0000313" key="1">
    <source>
        <dbReference type="EMBL" id="MEQ2380047.1"/>
    </source>
</evidence>
<evidence type="ECO:0008006" key="3">
    <source>
        <dbReference type="Google" id="ProtNLM"/>
    </source>
</evidence>
<protein>
    <recommendedName>
        <fullName evidence="3">Transposase (putative) YhgA-like domain-containing protein</fullName>
    </recommendedName>
</protein>
<proteinExistence type="predicted"/>
<comment type="caution">
    <text evidence="1">The sequence shown here is derived from an EMBL/GenBank/DDBJ whole genome shotgun (WGS) entry which is preliminary data.</text>
</comment>
<dbReference type="Proteomes" id="UP001442364">
    <property type="component" value="Unassembled WGS sequence"/>
</dbReference>
<organism evidence="1 2">
    <name type="scientific">[Lactobacillus] rogosae</name>
    <dbReference type="NCBI Taxonomy" id="706562"/>
    <lineage>
        <taxon>Bacteria</taxon>
        <taxon>Bacillati</taxon>
        <taxon>Bacillota</taxon>
        <taxon>Clostridia</taxon>
        <taxon>Lachnospirales</taxon>
        <taxon>Lachnospiraceae</taxon>
        <taxon>Lachnospira</taxon>
    </lineage>
</organism>
<reference evidence="1 2" key="1">
    <citation type="submission" date="2024-03" db="EMBL/GenBank/DDBJ databases">
        <title>Human intestinal bacterial collection.</title>
        <authorList>
            <person name="Pauvert C."/>
            <person name="Hitch T.C.A."/>
            <person name="Clavel T."/>
        </authorList>
    </citation>
    <scope>NUCLEOTIDE SEQUENCE [LARGE SCALE GENOMIC DNA]</scope>
    <source>
        <strain evidence="1 2">CLA-AA-H255</strain>
    </source>
</reference>
<dbReference type="EMBL" id="JBBMER010000006">
    <property type="protein sequence ID" value="MEQ2380047.1"/>
    <property type="molecule type" value="Genomic_DNA"/>
</dbReference>
<sequence>MRTIDNDNTKQTTFSEFNNKNVVNAAISGHQPTTIRQYKDNVFCLLYRDKNNLLDLYNGLNDTNYTNVDDLTVTTLKGGVYMKYKNDASFVFGQDLYMFEQQSSRNPNMPLRFLHYLSDVYRQMYNNSDLHRSTMLKIPVPHFVTFYNGKQPLEVESTLRLSDMYEKKMDCPELELIVRVININTGAIINKKSLDNEKNDIINGINQSYDFDKSNKNINAGNTINSRTYSSEFLSKCETLKDYMTFVNKVRVKTDIEKIDIRTAVIEAVDECIAENVLSEFLKNHREEVITVSIYEYDEEGHLEIVKEEGRQLGIAEGEKLGIIKGEEKERSNGIKVFIKLCKDMNLSDEDTINKLVEDYQLSRDEAINAIKNY</sequence>